<dbReference type="InterPro" id="IPR040009">
    <property type="entry name" value="Mtf2/C5D6.12-like"/>
</dbReference>
<accession>A0AAE0XD04</accession>
<reference evidence="3" key="1">
    <citation type="journal article" date="2023" name="Mol. Phylogenet. Evol.">
        <title>Genome-scale phylogeny and comparative genomics of the fungal order Sordariales.</title>
        <authorList>
            <person name="Hensen N."/>
            <person name="Bonometti L."/>
            <person name="Westerberg I."/>
            <person name="Brannstrom I.O."/>
            <person name="Guillou S."/>
            <person name="Cros-Aarteil S."/>
            <person name="Calhoun S."/>
            <person name="Haridas S."/>
            <person name="Kuo A."/>
            <person name="Mondo S."/>
            <person name="Pangilinan J."/>
            <person name="Riley R."/>
            <person name="LaButti K."/>
            <person name="Andreopoulos B."/>
            <person name="Lipzen A."/>
            <person name="Chen C."/>
            <person name="Yan M."/>
            <person name="Daum C."/>
            <person name="Ng V."/>
            <person name="Clum A."/>
            <person name="Steindorff A."/>
            <person name="Ohm R.A."/>
            <person name="Martin F."/>
            <person name="Silar P."/>
            <person name="Natvig D.O."/>
            <person name="Lalanne C."/>
            <person name="Gautier V."/>
            <person name="Ament-Velasquez S.L."/>
            <person name="Kruys A."/>
            <person name="Hutchinson M.I."/>
            <person name="Powell A.J."/>
            <person name="Barry K."/>
            <person name="Miller A.N."/>
            <person name="Grigoriev I.V."/>
            <person name="Debuchy R."/>
            <person name="Gladieux P."/>
            <person name="Hiltunen Thoren M."/>
            <person name="Johannesson H."/>
        </authorList>
    </citation>
    <scope>NUCLEOTIDE SEQUENCE</scope>
    <source>
        <strain evidence="3">CBS 314.62</strain>
    </source>
</reference>
<dbReference type="Proteomes" id="UP001270362">
    <property type="component" value="Unassembled WGS sequence"/>
</dbReference>
<evidence type="ECO:0000313" key="3">
    <source>
        <dbReference type="EMBL" id="KAK3690440.1"/>
    </source>
</evidence>
<feature type="domain" description="Mtf2-like C-terminal" evidence="2">
    <location>
        <begin position="264"/>
        <end position="437"/>
    </location>
</feature>
<evidence type="ECO:0000256" key="1">
    <source>
        <dbReference type="SAM" id="MobiDB-lite"/>
    </source>
</evidence>
<gene>
    <name evidence="3" type="ORF">B0T22DRAFT_192995</name>
</gene>
<organism evidence="3 4">
    <name type="scientific">Podospora appendiculata</name>
    <dbReference type="NCBI Taxonomy" id="314037"/>
    <lineage>
        <taxon>Eukaryota</taxon>
        <taxon>Fungi</taxon>
        <taxon>Dikarya</taxon>
        <taxon>Ascomycota</taxon>
        <taxon>Pezizomycotina</taxon>
        <taxon>Sordariomycetes</taxon>
        <taxon>Sordariomycetidae</taxon>
        <taxon>Sordariales</taxon>
        <taxon>Podosporaceae</taxon>
        <taxon>Podospora</taxon>
    </lineage>
</organism>
<feature type="region of interest" description="Disordered" evidence="1">
    <location>
        <begin position="98"/>
        <end position="133"/>
    </location>
</feature>
<dbReference type="GO" id="GO:0005739">
    <property type="term" value="C:mitochondrion"/>
    <property type="evidence" value="ECO:0007669"/>
    <property type="project" value="InterPro"/>
</dbReference>
<sequence>MSTTLLPFLYQTRTLQRLSRARVATPVFRSRSLFHATTRASLPRDRLTRRPSKDVIAFEMPSDVDIIDEPEDLEPGQRSTITPTERDAFNRIFEEIAARGTRSSENPASPTAKASPLPAGSSPLAASIGRKANTGSKHAREFVNAIFQDAAAELADKRSAAKNPYPLLHPLGQLDASRDPARALLRFPPSLRRAARMAMGVIDQENQLDGRWSKDDLSRGIDVWAGGEEEEEAEPDVGKIILDDIVSDPMSKSVKTEAMRRMERNRVEGLMRDANTDFELWDVMEAEVFTLVDKLGLSDNQPPPQKKRGSKKRAAAAAAAADGEASNGNNEDRASMHLYGPLYPSYLLSALRSMDTRFDRSSSLALNILPRIKELGLASYVLGVSTSFYNALAGIYWRRYGNPEAVFNLYEEMRHAGLYCDADSMAIILSIDTAFKRASAGETGPFLKEIISLPEYEYGLKHRVTHWIKTIDVQIGESKWELRR</sequence>
<dbReference type="PANTHER" id="PTHR39468:SF1">
    <property type="entry name" value="MTF2-LIKE C-TERMINAL DOMAIN-CONTAINING PROTEIN"/>
    <property type="match status" value="1"/>
</dbReference>
<dbReference type="AlphaFoldDB" id="A0AAE0XD04"/>
<name>A0AAE0XD04_9PEZI</name>
<dbReference type="PANTHER" id="PTHR39468">
    <property type="entry name" value="CHROMOSOME 7, WHOLE GENOME SHOTGUN SEQUENCE"/>
    <property type="match status" value="1"/>
</dbReference>
<comment type="caution">
    <text evidence="3">The sequence shown here is derived from an EMBL/GenBank/DDBJ whole genome shotgun (WGS) entry which is preliminary data.</text>
</comment>
<dbReference type="InterPro" id="IPR043837">
    <property type="entry name" value="Mtf2-like_C"/>
</dbReference>
<evidence type="ECO:0000313" key="4">
    <source>
        <dbReference type="Proteomes" id="UP001270362"/>
    </source>
</evidence>
<protein>
    <recommendedName>
        <fullName evidence="2">Mtf2-like C-terminal domain-containing protein</fullName>
    </recommendedName>
</protein>
<keyword evidence="4" id="KW-1185">Reference proteome</keyword>
<dbReference type="Pfam" id="PF19189">
    <property type="entry name" value="Mtf2"/>
    <property type="match status" value="1"/>
</dbReference>
<reference evidence="3" key="2">
    <citation type="submission" date="2023-06" db="EMBL/GenBank/DDBJ databases">
        <authorList>
            <consortium name="Lawrence Berkeley National Laboratory"/>
            <person name="Haridas S."/>
            <person name="Hensen N."/>
            <person name="Bonometti L."/>
            <person name="Westerberg I."/>
            <person name="Brannstrom I.O."/>
            <person name="Guillou S."/>
            <person name="Cros-Aarteil S."/>
            <person name="Calhoun S."/>
            <person name="Kuo A."/>
            <person name="Mondo S."/>
            <person name="Pangilinan J."/>
            <person name="Riley R."/>
            <person name="Labutti K."/>
            <person name="Andreopoulos B."/>
            <person name="Lipzen A."/>
            <person name="Chen C."/>
            <person name="Yanf M."/>
            <person name="Daum C."/>
            <person name="Ng V."/>
            <person name="Clum A."/>
            <person name="Steindorff A."/>
            <person name="Ohm R."/>
            <person name="Martin F."/>
            <person name="Silar P."/>
            <person name="Natvig D."/>
            <person name="Lalanne C."/>
            <person name="Gautier V."/>
            <person name="Ament-Velasquez S.L."/>
            <person name="Kruys A."/>
            <person name="Hutchinson M.I."/>
            <person name="Powell A.J."/>
            <person name="Barry K."/>
            <person name="Miller A.N."/>
            <person name="Grigoriev I.V."/>
            <person name="Debuchy R."/>
            <person name="Gladieux P."/>
            <person name="Thoren M.H."/>
            <person name="Johannesson H."/>
        </authorList>
    </citation>
    <scope>NUCLEOTIDE SEQUENCE</scope>
    <source>
        <strain evidence="3">CBS 314.62</strain>
    </source>
</reference>
<feature type="compositionally biased region" description="Basic residues" evidence="1">
    <location>
        <begin position="305"/>
        <end position="314"/>
    </location>
</feature>
<feature type="region of interest" description="Disordered" evidence="1">
    <location>
        <begin position="296"/>
        <end position="331"/>
    </location>
</feature>
<evidence type="ECO:0000259" key="2">
    <source>
        <dbReference type="Pfam" id="PF19189"/>
    </source>
</evidence>
<proteinExistence type="predicted"/>
<dbReference type="EMBL" id="JAULSO010000002">
    <property type="protein sequence ID" value="KAK3690440.1"/>
    <property type="molecule type" value="Genomic_DNA"/>
</dbReference>